<feature type="compositionally biased region" description="Basic and acidic residues" evidence="4">
    <location>
        <begin position="868"/>
        <end position="884"/>
    </location>
</feature>
<feature type="domain" description="SpaA-like prealbumin fold" evidence="7">
    <location>
        <begin position="381"/>
        <end position="465"/>
    </location>
</feature>
<proteinExistence type="inferred from homology"/>
<feature type="signal peptide" evidence="6">
    <location>
        <begin position="1"/>
        <end position="30"/>
    </location>
</feature>
<reference evidence="8 9" key="1">
    <citation type="submission" date="2018-06" db="EMBL/GenBank/DDBJ databases">
        <authorList>
            <consortium name="PulseNet: The National Subtyping Network for Foodborne Disease Surveillance"/>
            <person name="Tarr C.L."/>
            <person name="Trees E."/>
            <person name="Katz L.S."/>
            <person name="Carleton-Romer H.A."/>
            <person name="Stroika S."/>
            <person name="Kucerova Z."/>
            <person name="Roache K.F."/>
            <person name="Sabol A.L."/>
            <person name="Besser J."/>
            <person name="Gerner-Smidt P."/>
        </authorList>
    </citation>
    <scope>NUCLEOTIDE SEQUENCE [LARGE SCALE GENOMIC DNA]</scope>
    <source>
        <strain evidence="8 9">PNUSAL000134</strain>
    </source>
</reference>
<keyword evidence="2" id="KW-0964">Secreted</keyword>
<protein>
    <recommendedName>
        <fullName evidence="7">SpaA-like prealbumin fold domain-containing protein</fullName>
    </recommendedName>
</protein>
<feature type="region of interest" description="Disordered" evidence="4">
    <location>
        <begin position="854"/>
        <end position="891"/>
    </location>
</feature>
<feature type="compositionally biased region" description="Basic and acidic residues" evidence="4">
    <location>
        <begin position="699"/>
        <end position="720"/>
    </location>
</feature>
<dbReference type="PANTHER" id="PTHR36108:SF13">
    <property type="entry name" value="COLOSSIN-B-RELATED"/>
    <property type="match status" value="1"/>
</dbReference>
<evidence type="ECO:0000256" key="4">
    <source>
        <dbReference type="SAM" id="MobiDB-lite"/>
    </source>
</evidence>
<dbReference type="SUPFAM" id="SSF49478">
    <property type="entry name" value="Cna protein B-type domain"/>
    <property type="match status" value="1"/>
</dbReference>
<sequence length="925" mass="103294">MKKIKKIINGCLLIVLLVFPLFTSVSQVKAAEGSFHKIGDWVSTWHSKLLNGTHWTEEGSNMMTIDGKTAFCVEHGIPLTTPGPGFEPSELSIPEKDRLALIAYYGYQLNPNSLNYTITQHIIWETLGNELLTTQVPNYQAEKQRILNQVDSHNTKPSFDNQTIELNVGDSVTLKDTTGVLDKYKVLANNSANLKVEKSGNTLKLTATADSKETGKLQYDIANKNDVGTTFVYHKEGQQRLAMFKLKTAGSFGLNIKVNLNGHIKVKKVDETTKKPLANTTIKFEYKDQTKAVITKADGLAELRDIKAGTKVKITEVQAADGFINKGLSQEVVIEPNRTIEIVLNNKPQMGQLKLKKLGKQPTGLTSVNSEYGFIQQIEYGQIPLENVTFDLKATEDIMVGGTKRHSKGDLVATVMTNKSGTVDNMPKLFLGKYVAVEKTAPSGFIIGETELPFEFTYGGQTVELVSTSLEVENEFQEVELLIHKDEQKIDEWKENEPMIENVPSEEKVFGLYNIENIKINDNLSVDANSLMGVIKTSEGVGRAQLNLQVGNYYVKELNSGSLHVLDDRQFSFTFDGNNIDEVIKINLFDEEDKPILNKLHFNHFSFIKENEKAILQENEGYTYDFSGNAKGAVFTLEDEEEKVIQTVSADENSIVSFENVPVGTFLLKEKEPSSVDYVVSDQTIKIVSTNEGITAYNEHGEELVLKDKNTEKESQKTEETDNSDLNANQRATSFTPVPVEEDPAENKESPEPKTVPKPLFKFKNSLKKSPVELSKIDVTTSDPLPETGIQILNEEGKIVVEGRTDKDGLFKFKSLPAGKYSFREFDAPKGYELDETPLPFEIKENNEIVKCEMTNKKIPETPQIEEPEPKEPKPENPKLKEKGFLPQTGEQQRNKLILVTGLLLVGFASGLAGYQMYKKNKSAK</sequence>
<keyword evidence="5" id="KW-0472">Membrane</keyword>
<dbReference type="Pfam" id="PF17802">
    <property type="entry name" value="SpaA"/>
    <property type="match status" value="4"/>
</dbReference>
<feature type="chain" id="PRO_5042942640" description="SpaA-like prealbumin fold domain-containing protein" evidence="6">
    <location>
        <begin position="31"/>
        <end position="925"/>
    </location>
</feature>
<dbReference type="InterPro" id="IPR013783">
    <property type="entry name" value="Ig-like_fold"/>
</dbReference>
<comment type="similarity">
    <text evidence="1">Belongs to the serine-aspartate repeat-containing protein (SDr) family.</text>
</comment>
<dbReference type="Proteomes" id="UP000336166">
    <property type="component" value="Unassembled WGS sequence"/>
</dbReference>
<evidence type="ECO:0000256" key="6">
    <source>
        <dbReference type="SAM" id="SignalP"/>
    </source>
</evidence>
<feature type="domain" description="SpaA-like prealbumin fold" evidence="7">
    <location>
        <begin position="262"/>
        <end position="347"/>
    </location>
</feature>
<keyword evidence="3 6" id="KW-0732">Signal</keyword>
<evidence type="ECO:0000259" key="7">
    <source>
        <dbReference type="Pfam" id="PF17802"/>
    </source>
</evidence>
<dbReference type="AlphaFoldDB" id="A0AAN2WG29"/>
<feature type="region of interest" description="Disordered" evidence="4">
    <location>
        <begin position="699"/>
        <end position="760"/>
    </location>
</feature>
<feature type="transmembrane region" description="Helical" evidence="5">
    <location>
        <begin position="897"/>
        <end position="918"/>
    </location>
</feature>
<evidence type="ECO:0000256" key="1">
    <source>
        <dbReference type="ARBA" id="ARBA00007257"/>
    </source>
</evidence>
<dbReference type="Gene3D" id="2.60.40.10">
    <property type="entry name" value="Immunoglobulins"/>
    <property type="match status" value="4"/>
</dbReference>
<organism evidence="8 9">
    <name type="scientific">Listeria monocytogenes</name>
    <dbReference type="NCBI Taxonomy" id="1639"/>
    <lineage>
        <taxon>Bacteria</taxon>
        <taxon>Bacillati</taxon>
        <taxon>Bacillota</taxon>
        <taxon>Bacilli</taxon>
        <taxon>Bacillales</taxon>
        <taxon>Listeriaceae</taxon>
        <taxon>Listeria</taxon>
    </lineage>
</organism>
<keyword evidence="5" id="KW-0812">Transmembrane</keyword>
<evidence type="ECO:0000256" key="2">
    <source>
        <dbReference type="ARBA" id="ARBA00022525"/>
    </source>
</evidence>
<comment type="caution">
    <text evidence="8">The sequence shown here is derived from an EMBL/GenBank/DDBJ whole genome shotgun (WGS) entry which is preliminary data.</text>
</comment>
<evidence type="ECO:0000256" key="5">
    <source>
        <dbReference type="SAM" id="Phobius"/>
    </source>
</evidence>
<keyword evidence="5" id="KW-1133">Transmembrane helix</keyword>
<feature type="compositionally biased region" description="Polar residues" evidence="4">
    <location>
        <begin position="724"/>
        <end position="736"/>
    </location>
</feature>
<evidence type="ECO:0000256" key="3">
    <source>
        <dbReference type="ARBA" id="ARBA00022729"/>
    </source>
</evidence>
<dbReference type="InterPro" id="IPR041033">
    <property type="entry name" value="SpaA_PFL_dom_1"/>
</dbReference>
<dbReference type="EMBL" id="AAAREG010000004">
    <property type="protein sequence ID" value="EAE2354118.1"/>
    <property type="molecule type" value="Genomic_DNA"/>
</dbReference>
<evidence type="ECO:0000313" key="8">
    <source>
        <dbReference type="EMBL" id="EAE2354118.1"/>
    </source>
</evidence>
<name>A0AAN2WG29_LISMN</name>
<evidence type="ECO:0000313" key="9">
    <source>
        <dbReference type="Proteomes" id="UP000336166"/>
    </source>
</evidence>
<feature type="domain" description="SpaA-like prealbumin fold" evidence="7">
    <location>
        <begin position="631"/>
        <end position="693"/>
    </location>
</feature>
<dbReference type="PANTHER" id="PTHR36108">
    <property type="entry name" value="COLOSSIN-B-RELATED"/>
    <property type="match status" value="1"/>
</dbReference>
<accession>A0AAN2WG29</accession>
<gene>
    <name evidence="8" type="ORF">Y261_07160</name>
</gene>
<feature type="domain" description="SpaA-like prealbumin fold" evidence="7">
    <location>
        <begin position="772"/>
        <end position="858"/>
    </location>
</feature>